<keyword evidence="1" id="KW-0969">Cilium</keyword>
<accession>A0AC61R2T5</accession>
<keyword evidence="1" id="KW-0282">Flagellum</keyword>
<keyword evidence="1" id="KW-0966">Cell projection</keyword>
<proteinExistence type="predicted"/>
<organism evidence="1 2">
    <name type="scientific">Hominisplanchenecus murintestinalis</name>
    <dbReference type="NCBI Taxonomy" id="2941517"/>
    <lineage>
        <taxon>Bacteria</taxon>
        <taxon>Bacillati</taxon>
        <taxon>Bacillota</taxon>
        <taxon>Clostridia</taxon>
        <taxon>Lachnospirales</taxon>
        <taxon>Lachnospiraceae</taxon>
        <taxon>Hominisplanchenecus</taxon>
    </lineage>
</organism>
<gene>
    <name evidence="1" type="primary">flgB</name>
    <name evidence="1" type="ORF">E5357_02800</name>
</gene>
<evidence type="ECO:0000313" key="2">
    <source>
        <dbReference type="Proteomes" id="UP000307720"/>
    </source>
</evidence>
<sequence length="133" mass="15118">MAGIYGNGIALTERVLDNLWTRQTVTLNNIANNDTPGFKSQFVTFEEELASKLSKADLSGGNKWERRNMMADAIDSSRPRLYTTYNESTRLDDNNVDMDQEQVDLVRTALEYQYMLNSINNDISRLQAAAKPF</sequence>
<reference evidence="1" key="1">
    <citation type="submission" date="2019-04" db="EMBL/GenBank/DDBJ databases">
        <title>Microbes associate with the intestines of laboratory mice.</title>
        <authorList>
            <person name="Navarre W."/>
            <person name="Wong E."/>
            <person name="Huang K."/>
            <person name="Tropini C."/>
            <person name="Ng K."/>
            <person name="Yu B."/>
        </authorList>
    </citation>
    <scope>NUCLEOTIDE SEQUENCE</scope>
    <source>
        <strain evidence="1">NM72_1-8</strain>
    </source>
</reference>
<protein>
    <submittedName>
        <fullName evidence="1">Flagellar basal body rod protein FlgB</fullName>
    </submittedName>
</protein>
<name>A0AC61R2T5_9FIRM</name>
<keyword evidence="2" id="KW-1185">Reference proteome</keyword>
<dbReference type="Proteomes" id="UP000307720">
    <property type="component" value="Unassembled WGS sequence"/>
</dbReference>
<comment type="caution">
    <text evidence="1">The sequence shown here is derived from an EMBL/GenBank/DDBJ whole genome shotgun (WGS) entry which is preliminary data.</text>
</comment>
<evidence type="ECO:0000313" key="1">
    <source>
        <dbReference type="EMBL" id="TGY00514.1"/>
    </source>
</evidence>
<dbReference type="EMBL" id="SRZB01000002">
    <property type="protein sequence ID" value="TGY00514.1"/>
    <property type="molecule type" value="Genomic_DNA"/>
</dbReference>